<dbReference type="Pfam" id="PF13193">
    <property type="entry name" value="AMP-binding_C"/>
    <property type="match status" value="1"/>
</dbReference>
<dbReference type="PANTHER" id="PTHR43201:SF5">
    <property type="entry name" value="MEDIUM-CHAIN ACYL-COA LIGASE ACSF2, MITOCHONDRIAL"/>
    <property type="match status" value="1"/>
</dbReference>
<evidence type="ECO:0000313" key="6">
    <source>
        <dbReference type="Proteomes" id="UP000598146"/>
    </source>
</evidence>
<comment type="similarity">
    <text evidence="1">Belongs to the ATP-dependent AMP-binding enzyme family.</text>
</comment>
<dbReference type="InterPro" id="IPR042099">
    <property type="entry name" value="ANL_N_sf"/>
</dbReference>
<dbReference type="Gene3D" id="3.40.50.12780">
    <property type="entry name" value="N-terminal domain of ligase-like"/>
    <property type="match status" value="1"/>
</dbReference>
<dbReference type="EMBL" id="JADQTO010000020">
    <property type="protein sequence ID" value="MBG0566383.1"/>
    <property type="molecule type" value="Genomic_DNA"/>
</dbReference>
<dbReference type="PROSITE" id="PS00455">
    <property type="entry name" value="AMP_BINDING"/>
    <property type="match status" value="1"/>
</dbReference>
<gene>
    <name evidence="5" type="ORF">I4J89_33540</name>
</gene>
<keyword evidence="2" id="KW-0436">Ligase</keyword>
<dbReference type="AlphaFoldDB" id="A0A931G053"/>
<keyword evidence="6" id="KW-1185">Reference proteome</keyword>
<evidence type="ECO:0000259" key="4">
    <source>
        <dbReference type="Pfam" id="PF13193"/>
    </source>
</evidence>
<dbReference type="Proteomes" id="UP000598146">
    <property type="component" value="Unassembled WGS sequence"/>
</dbReference>
<evidence type="ECO:0000256" key="2">
    <source>
        <dbReference type="ARBA" id="ARBA00022598"/>
    </source>
</evidence>
<organism evidence="5 6">
    <name type="scientific">Actinoplanes aureus</name>
    <dbReference type="NCBI Taxonomy" id="2792083"/>
    <lineage>
        <taxon>Bacteria</taxon>
        <taxon>Bacillati</taxon>
        <taxon>Actinomycetota</taxon>
        <taxon>Actinomycetes</taxon>
        <taxon>Micromonosporales</taxon>
        <taxon>Micromonosporaceae</taxon>
        <taxon>Actinoplanes</taxon>
    </lineage>
</organism>
<accession>A0A931G053</accession>
<dbReference type="PANTHER" id="PTHR43201">
    <property type="entry name" value="ACYL-COA SYNTHETASE"/>
    <property type="match status" value="1"/>
</dbReference>
<dbReference type="InterPro" id="IPR020845">
    <property type="entry name" value="AMP-binding_CS"/>
</dbReference>
<dbReference type="RefSeq" id="WP_196418163.1">
    <property type="nucleotide sequence ID" value="NZ_JADQTO010000020.1"/>
</dbReference>
<dbReference type="InterPro" id="IPR045851">
    <property type="entry name" value="AMP-bd_C_sf"/>
</dbReference>
<dbReference type="Pfam" id="PF00501">
    <property type="entry name" value="AMP-binding"/>
    <property type="match status" value="1"/>
</dbReference>
<dbReference type="SUPFAM" id="SSF56801">
    <property type="entry name" value="Acetyl-CoA synthetase-like"/>
    <property type="match status" value="1"/>
</dbReference>
<dbReference type="GO" id="GO:0006631">
    <property type="term" value="P:fatty acid metabolic process"/>
    <property type="evidence" value="ECO:0007669"/>
    <property type="project" value="TreeGrafter"/>
</dbReference>
<dbReference type="InterPro" id="IPR025110">
    <property type="entry name" value="AMP-bd_C"/>
</dbReference>
<comment type="caution">
    <text evidence="5">The sequence shown here is derived from an EMBL/GenBank/DDBJ whole genome shotgun (WGS) entry which is preliminary data.</text>
</comment>
<proteinExistence type="inferred from homology"/>
<feature type="domain" description="AMP-binding enzyme C-terminal" evidence="4">
    <location>
        <begin position="401"/>
        <end position="475"/>
    </location>
</feature>
<dbReference type="Gene3D" id="3.30.300.30">
    <property type="match status" value="1"/>
</dbReference>
<feature type="domain" description="AMP-dependent synthetase/ligase" evidence="3">
    <location>
        <begin position="15"/>
        <end position="350"/>
    </location>
</feature>
<evidence type="ECO:0000256" key="1">
    <source>
        <dbReference type="ARBA" id="ARBA00006432"/>
    </source>
</evidence>
<evidence type="ECO:0000259" key="3">
    <source>
        <dbReference type="Pfam" id="PF00501"/>
    </source>
</evidence>
<reference evidence="5" key="1">
    <citation type="submission" date="2020-11" db="EMBL/GenBank/DDBJ databases">
        <title>Isolation and identification of active actinomycetes.</title>
        <authorList>
            <person name="Sun X."/>
        </authorList>
    </citation>
    <scope>NUCLEOTIDE SEQUENCE</scope>
    <source>
        <strain evidence="5">NEAU-A11</strain>
    </source>
</reference>
<dbReference type="InterPro" id="IPR000873">
    <property type="entry name" value="AMP-dep_synth/lig_dom"/>
</dbReference>
<evidence type="ECO:0000313" key="5">
    <source>
        <dbReference type="EMBL" id="MBG0566383.1"/>
    </source>
</evidence>
<sequence length="488" mass="52602">MTSPGEHNLAVLAEKAFERLGDYESLFFEGKWLTSGEIHERSTRVAAGLRAHGVQPGDRVVVMTMNTPEVFISYRAIWRAGAVVTPVIFLQSGPELRHILTDSGATAAIISPELVPLFSAAAEGLGITTFVVGDSYAALEAGEPAAIEPRADDDLAALLYTGGTTGRAKGVMLSHRGLWESGRGIELVSRSTTATRSLLPLPLSHAYGLIVVIGGLHSERRLVSVLQRWFDPVGWLKLVAEYRLETSPVVPTMLQLLLAQPYSDYDLSSLQYFGSGGATLPLAIRAAAEKAFGVTILEGYGCTESSAVISAETITDHRPGSVGKPLPHAEVAIVDGEICVRGPGVMLGYWNDPELTAQTVRDGWLHTGDVGRLDEDGFLYVVDRLKDLIIRGGFNVFPRDVEDVLLEHPAVQIAACVGKPDAEHGEEVVAVVQLVPGQQVSGPELVEFAKARMAKYKYPREVTVLDAVPLTSVGKINRKAVRDLVKIR</sequence>
<name>A0A931G053_9ACTN</name>
<dbReference type="GO" id="GO:0031956">
    <property type="term" value="F:medium-chain fatty acid-CoA ligase activity"/>
    <property type="evidence" value="ECO:0007669"/>
    <property type="project" value="TreeGrafter"/>
</dbReference>
<protein>
    <submittedName>
        <fullName evidence="5">AMP-binding protein</fullName>
    </submittedName>
</protein>